<keyword evidence="4 6" id="KW-1133">Transmembrane helix</keyword>
<accession>A0A4S3J7V4</accession>
<feature type="domain" description="Cation efflux protein transmembrane" evidence="9">
    <location>
        <begin position="167"/>
        <end position="372"/>
    </location>
</feature>
<comment type="similarity">
    <text evidence="6">Belongs to the cation diffusion facilitator (CDF) transporter (TC 2.A.4) family. SLC30A subfamily.</text>
</comment>
<proteinExistence type="inferred from homology"/>
<dbReference type="EMBL" id="SOSA01000450">
    <property type="protein sequence ID" value="THC91079.1"/>
    <property type="molecule type" value="Genomic_DNA"/>
</dbReference>
<dbReference type="Proteomes" id="UP000308092">
    <property type="component" value="Unassembled WGS sequence"/>
</dbReference>
<evidence type="ECO:0000256" key="3">
    <source>
        <dbReference type="ARBA" id="ARBA00022692"/>
    </source>
</evidence>
<dbReference type="GO" id="GO:0005794">
    <property type="term" value="C:Golgi apparatus"/>
    <property type="evidence" value="ECO:0007669"/>
    <property type="project" value="TreeGrafter"/>
</dbReference>
<feature type="coiled-coil region" evidence="7">
    <location>
        <begin position="410"/>
        <end position="437"/>
    </location>
</feature>
<dbReference type="VEuPathDB" id="FungiDB:EYZ11_009464"/>
<keyword evidence="3 6" id="KW-0812">Transmembrane</keyword>
<comment type="function">
    <text evidence="6">Functions as a zinc transporter.</text>
</comment>
<dbReference type="GO" id="GO:0005789">
    <property type="term" value="C:endoplasmic reticulum membrane"/>
    <property type="evidence" value="ECO:0007669"/>
    <property type="project" value="UniProtKB-SubCell"/>
</dbReference>
<comment type="subcellular location">
    <subcellularLocation>
        <location evidence="6">Endoplasmic reticulum membrane</location>
        <topology evidence="6">Multi-pass membrane protein</topology>
    </subcellularLocation>
    <subcellularLocation>
        <location evidence="1">Membrane</location>
        <topology evidence="1">Multi-pass membrane protein</topology>
    </subcellularLocation>
</comment>
<reference evidence="10 11" key="1">
    <citation type="submission" date="2019-03" db="EMBL/GenBank/DDBJ databases">
        <title>The genome sequence of a newly discovered highly antifungal drug resistant Aspergillus species, Aspergillus tanneri NIH 1004.</title>
        <authorList>
            <person name="Mounaud S."/>
            <person name="Singh I."/>
            <person name="Joardar V."/>
            <person name="Pakala S."/>
            <person name="Pakala S."/>
            <person name="Venepally P."/>
            <person name="Hoover J."/>
            <person name="Nierman W."/>
            <person name="Chung J."/>
            <person name="Losada L."/>
        </authorList>
    </citation>
    <scope>NUCLEOTIDE SEQUENCE [LARGE SCALE GENOMIC DNA]</scope>
    <source>
        <strain evidence="10 11">NIH1004</strain>
    </source>
</reference>
<feature type="compositionally biased region" description="Pro residues" evidence="8">
    <location>
        <begin position="7"/>
        <end position="25"/>
    </location>
</feature>
<evidence type="ECO:0000313" key="10">
    <source>
        <dbReference type="EMBL" id="THC91079.1"/>
    </source>
</evidence>
<organism evidence="10 11">
    <name type="scientific">Aspergillus tanneri</name>
    <dbReference type="NCBI Taxonomy" id="1220188"/>
    <lineage>
        <taxon>Eukaryota</taxon>
        <taxon>Fungi</taxon>
        <taxon>Dikarya</taxon>
        <taxon>Ascomycota</taxon>
        <taxon>Pezizomycotina</taxon>
        <taxon>Eurotiomycetes</taxon>
        <taxon>Eurotiomycetidae</taxon>
        <taxon>Eurotiales</taxon>
        <taxon>Aspergillaceae</taxon>
        <taxon>Aspergillus</taxon>
        <taxon>Aspergillus subgen. Circumdati</taxon>
    </lineage>
</organism>
<evidence type="ECO:0000256" key="8">
    <source>
        <dbReference type="SAM" id="MobiDB-lite"/>
    </source>
</evidence>
<evidence type="ECO:0000259" key="9">
    <source>
        <dbReference type="Pfam" id="PF01545"/>
    </source>
</evidence>
<evidence type="ECO:0000313" key="11">
    <source>
        <dbReference type="Proteomes" id="UP000308092"/>
    </source>
</evidence>
<evidence type="ECO:0000256" key="2">
    <source>
        <dbReference type="ARBA" id="ARBA00022448"/>
    </source>
</evidence>
<feature type="transmembrane region" description="Helical" evidence="6">
    <location>
        <begin position="346"/>
        <end position="364"/>
    </location>
</feature>
<dbReference type="InterPro" id="IPR045316">
    <property type="entry name" value="Msc2-like"/>
</dbReference>
<dbReference type="GO" id="GO:0005385">
    <property type="term" value="F:zinc ion transmembrane transporter activity"/>
    <property type="evidence" value="ECO:0007669"/>
    <property type="project" value="UniProtKB-UniRule"/>
</dbReference>
<dbReference type="SUPFAM" id="SSF161111">
    <property type="entry name" value="Cation efflux protein transmembrane domain-like"/>
    <property type="match status" value="1"/>
</dbReference>
<evidence type="ECO:0000256" key="4">
    <source>
        <dbReference type="ARBA" id="ARBA00022989"/>
    </source>
</evidence>
<keyword evidence="6" id="KW-0256">Endoplasmic reticulum</keyword>
<sequence length="461" mass="50340">MASNLPIPIPPRTPTPPLDDPPSPPNHVLDPGTLTQDSLSPLVDTFAQSRNGLNSEDRTRLSPTRAAFNLNSSDPSGQNGQSDAGSSGPFNFQTVTMAKGPVVKSNIGQRRGHKYKHSSISHQIFLEPPPRAPLALPNSLPIPTLKECRASMSKDQKTRFWWSVCHMFVAAYTLWSAHGSLAMTALSHLILFDSLGAMLCVAVDVLGNFEVWKRSSVRHPFGLERAEVLAGFAMCVLLLFMGMDLISHNLQHFLESSGHEPHHPHPHDRVTVGSVDLTAVLAISSTLVSAIGLKNHGRIGKAMRFGYIDSLPSVLSNPSHFLTLSCSALLLLLPLVSIRLYNWLDVLLSATISICMCVIGVHLVKTLGSMLLMSYSGQGVSDVIRDIEADPCVFGIDDARFWQVHYGLCMANLKLRVSGTEENLTRLRERISSLIRNRLGGGYGSGGQKWEVSLQFTIEKA</sequence>
<evidence type="ECO:0000256" key="6">
    <source>
        <dbReference type="RuleBase" id="RU369017"/>
    </source>
</evidence>
<dbReference type="GO" id="GO:0006882">
    <property type="term" value="P:intracellular zinc ion homeostasis"/>
    <property type="evidence" value="ECO:0007669"/>
    <property type="project" value="InterPro"/>
</dbReference>
<dbReference type="Gene3D" id="1.20.1510.10">
    <property type="entry name" value="Cation efflux protein transmembrane domain"/>
    <property type="match status" value="1"/>
</dbReference>
<comment type="caution">
    <text evidence="10">The sequence shown here is derived from an EMBL/GenBank/DDBJ whole genome shotgun (WGS) entry which is preliminary data.</text>
</comment>
<feature type="transmembrane region" description="Helical" evidence="6">
    <location>
        <begin position="228"/>
        <end position="250"/>
    </location>
</feature>
<dbReference type="InterPro" id="IPR058533">
    <property type="entry name" value="Cation_efflux_TM"/>
</dbReference>
<feature type="transmembrane region" description="Helical" evidence="6">
    <location>
        <begin position="321"/>
        <end position="340"/>
    </location>
</feature>
<feature type="transmembrane region" description="Helical" evidence="6">
    <location>
        <begin position="270"/>
        <end position="293"/>
    </location>
</feature>
<keyword evidence="5 6" id="KW-0472">Membrane</keyword>
<evidence type="ECO:0000256" key="1">
    <source>
        <dbReference type="ARBA" id="ARBA00004141"/>
    </source>
</evidence>
<feature type="transmembrane region" description="Helical" evidence="6">
    <location>
        <begin position="160"/>
        <end position="177"/>
    </location>
</feature>
<dbReference type="InterPro" id="IPR027469">
    <property type="entry name" value="Cation_efflux_TMD_sf"/>
</dbReference>
<dbReference type="PANTHER" id="PTHR45755">
    <property type="match status" value="1"/>
</dbReference>
<keyword evidence="6" id="KW-0406">Ion transport</keyword>
<keyword evidence="11" id="KW-1185">Reference proteome</keyword>
<feature type="compositionally biased region" description="Polar residues" evidence="8">
    <location>
        <begin position="69"/>
        <end position="92"/>
    </location>
</feature>
<dbReference type="GO" id="GO:1904257">
    <property type="term" value="P:zinc ion import into Golgi lumen"/>
    <property type="evidence" value="ECO:0007669"/>
    <property type="project" value="TreeGrafter"/>
</dbReference>
<dbReference type="PANTHER" id="PTHR45755:SF5">
    <property type="entry name" value="ZINC TRANSPORTER"/>
    <property type="match status" value="1"/>
</dbReference>
<keyword evidence="7" id="KW-0175">Coiled coil</keyword>
<dbReference type="Pfam" id="PF01545">
    <property type="entry name" value="Cation_efflux"/>
    <property type="match status" value="1"/>
</dbReference>
<gene>
    <name evidence="10" type="ORF">EYZ11_009464</name>
</gene>
<dbReference type="STRING" id="1220188.A0A4S3J7V4"/>
<feature type="region of interest" description="Disordered" evidence="8">
    <location>
        <begin position="67"/>
        <end position="92"/>
    </location>
</feature>
<dbReference type="GO" id="GO:0031410">
    <property type="term" value="C:cytoplasmic vesicle"/>
    <property type="evidence" value="ECO:0007669"/>
    <property type="project" value="TreeGrafter"/>
</dbReference>
<evidence type="ECO:0000256" key="7">
    <source>
        <dbReference type="SAM" id="Coils"/>
    </source>
</evidence>
<evidence type="ECO:0000256" key="5">
    <source>
        <dbReference type="ARBA" id="ARBA00023136"/>
    </source>
</evidence>
<feature type="region of interest" description="Disordered" evidence="8">
    <location>
        <begin position="1"/>
        <end position="38"/>
    </location>
</feature>
<keyword evidence="2 6" id="KW-0813">Transport</keyword>
<dbReference type="AlphaFoldDB" id="A0A4S3J7V4"/>
<protein>
    <recommendedName>
        <fullName evidence="6">Zinc transporter</fullName>
    </recommendedName>
</protein>
<name>A0A4S3J7V4_9EURO</name>
<feature type="transmembrane region" description="Helical" evidence="6">
    <location>
        <begin position="189"/>
        <end position="207"/>
    </location>
</feature>